<evidence type="ECO:0000313" key="1">
    <source>
        <dbReference type="EMBL" id="JAE16091.1"/>
    </source>
</evidence>
<sequence>MWCWANSRMLCIKKVFFIWTHLKSLLKMLKEPLALDLLAMVITNVHLIWSMRMTHVTLLLCSH</sequence>
<dbReference type="AlphaFoldDB" id="A0A0A9G0P3"/>
<accession>A0A0A9G0P3</accession>
<name>A0A0A9G0P3_ARUDO</name>
<proteinExistence type="predicted"/>
<dbReference type="EMBL" id="GBRH01181805">
    <property type="protein sequence ID" value="JAE16091.1"/>
    <property type="molecule type" value="Transcribed_RNA"/>
</dbReference>
<protein>
    <submittedName>
        <fullName evidence="1">Uncharacterized protein</fullName>
    </submittedName>
</protein>
<reference evidence="1" key="2">
    <citation type="journal article" date="2015" name="Data Brief">
        <title>Shoot transcriptome of the giant reed, Arundo donax.</title>
        <authorList>
            <person name="Barrero R.A."/>
            <person name="Guerrero F.D."/>
            <person name="Moolhuijzen P."/>
            <person name="Goolsby J.A."/>
            <person name="Tidwell J."/>
            <person name="Bellgard S.E."/>
            <person name="Bellgard M.I."/>
        </authorList>
    </citation>
    <scope>NUCLEOTIDE SEQUENCE</scope>
    <source>
        <tissue evidence="1">Shoot tissue taken approximately 20 cm above the soil surface</tissue>
    </source>
</reference>
<reference evidence="1" key="1">
    <citation type="submission" date="2014-09" db="EMBL/GenBank/DDBJ databases">
        <authorList>
            <person name="Magalhaes I.L.F."/>
            <person name="Oliveira U."/>
            <person name="Santos F.R."/>
            <person name="Vidigal T.H.D.A."/>
            <person name="Brescovit A.D."/>
            <person name="Santos A.J."/>
        </authorList>
    </citation>
    <scope>NUCLEOTIDE SEQUENCE</scope>
    <source>
        <tissue evidence="1">Shoot tissue taken approximately 20 cm above the soil surface</tissue>
    </source>
</reference>
<organism evidence="1">
    <name type="scientific">Arundo donax</name>
    <name type="common">Giant reed</name>
    <name type="synonym">Donax arundinaceus</name>
    <dbReference type="NCBI Taxonomy" id="35708"/>
    <lineage>
        <taxon>Eukaryota</taxon>
        <taxon>Viridiplantae</taxon>
        <taxon>Streptophyta</taxon>
        <taxon>Embryophyta</taxon>
        <taxon>Tracheophyta</taxon>
        <taxon>Spermatophyta</taxon>
        <taxon>Magnoliopsida</taxon>
        <taxon>Liliopsida</taxon>
        <taxon>Poales</taxon>
        <taxon>Poaceae</taxon>
        <taxon>PACMAD clade</taxon>
        <taxon>Arundinoideae</taxon>
        <taxon>Arundineae</taxon>
        <taxon>Arundo</taxon>
    </lineage>
</organism>